<keyword evidence="1" id="KW-0472">Membrane</keyword>
<dbReference type="AlphaFoldDB" id="A0A1T4YG98"/>
<sequence>MSSTAPASTHPLPTPLRVVTIVFTVLASIGLVAAVILVIATLVALGDASEEAGWYLGFSVIASVVNVIAAVVALVLGIVGLRRVRNRVSLAALVVGVAVLLVLVAQLIFAAAA</sequence>
<evidence type="ECO:0000256" key="1">
    <source>
        <dbReference type="SAM" id="Phobius"/>
    </source>
</evidence>
<name>A0A1T4YG98_9MICO</name>
<dbReference type="RefSeq" id="WP_078715158.1">
    <property type="nucleotide sequence ID" value="NZ_FUYG01000009.1"/>
</dbReference>
<proteinExistence type="predicted"/>
<organism evidence="2 3">
    <name type="scientific">Agreia bicolorata</name>
    <dbReference type="NCBI Taxonomy" id="110935"/>
    <lineage>
        <taxon>Bacteria</taxon>
        <taxon>Bacillati</taxon>
        <taxon>Actinomycetota</taxon>
        <taxon>Actinomycetes</taxon>
        <taxon>Micrococcales</taxon>
        <taxon>Microbacteriaceae</taxon>
        <taxon>Agreia</taxon>
    </lineage>
</organism>
<keyword evidence="1" id="KW-0812">Transmembrane</keyword>
<gene>
    <name evidence="2" type="ORF">SAMN06295879_3096</name>
</gene>
<dbReference type="Proteomes" id="UP000189735">
    <property type="component" value="Unassembled WGS sequence"/>
</dbReference>
<feature type="transmembrane region" description="Helical" evidence="1">
    <location>
        <begin position="90"/>
        <end position="112"/>
    </location>
</feature>
<protein>
    <submittedName>
        <fullName evidence="2">Uncharacterized protein</fullName>
    </submittedName>
</protein>
<reference evidence="3" key="1">
    <citation type="submission" date="2017-02" db="EMBL/GenBank/DDBJ databases">
        <authorList>
            <person name="Varghese N."/>
            <person name="Submissions S."/>
        </authorList>
    </citation>
    <scope>NUCLEOTIDE SEQUENCE [LARGE SCALE GENOMIC DNA]</scope>
    <source>
        <strain evidence="3">VKM Ac-2052</strain>
    </source>
</reference>
<dbReference type="EMBL" id="FUYG01000009">
    <property type="protein sequence ID" value="SKB00852.1"/>
    <property type="molecule type" value="Genomic_DNA"/>
</dbReference>
<accession>A0A1T4YG98</accession>
<keyword evidence="1" id="KW-1133">Transmembrane helix</keyword>
<evidence type="ECO:0000313" key="2">
    <source>
        <dbReference type="EMBL" id="SKB00852.1"/>
    </source>
</evidence>
<evidence type="ECO:0000313" key="3">
    <source>
        <dbReference type="Proteomes" id="UP000189735"/>
    </source>
</evidence>
<feature type="transmembrane region" description="Helical" evidence="1">
    <location>
        <begin position="21"/>
        <end position="46"/>
    </location>
</feature>
<feature type="transmembrane region" description="Helical" evidence="1">
    <location>
        <begin position="52"/>
        <end position="78"/>
    </location>
</feature>